<dbReference type="Proteomes" id="UP000824681">
    <property type="component" value="Chromosome"/>
</dbReference>
<feature type="transmembrane region" description="Helical" evidence="7">
    <location>
        <begin position="77"/>
        <end position="97"/>
    </location>
</feature>
<dbReference type="SUPFAM" id="SSF161111">
    <property type="entry name" value="Cation efflux protein transmembrane domain-like"/>
    <property type="match status" value="1"/>
</dbReference>
<evidence type="ECO:0000256" key="5">
    <source>
        <dbReference type="ARBA" id="ARBA00023136"/>
    </source>
</evidence>
<dbReference type="Gene3D" id="1.20.1510.10">
    <property type="entry name" value="Cation efflux protein transmembrane domain"/>
    <property type="match status" value="1"/>
</dbReference>
<reference evidence="9 10" key="1">
    <citation type="journal article" date="2021" name="ACS Chem. Biol.">
        <title>Genomic-Led Discovery of a Novel Glycopeptide Antibiotic by Nonomuraea coxensis DSM 45129.</title>
        <authorList>
            <person name="Yushchuk O."/>
            <person name="Vior N.M."/>
            <person name="Andreo-Vidal A."/>
            <person name="Berini F."/>
            <person name="Ruckert C."/>
            <person name="Busche T."/>
            <person name="Binda E."/>
            <person name="Kalinowski J."/>
            <person name="Truman A.W."/>
            <person name="Marinelli F."/>
        </authorList>
    </citation>
    <scope>NUCLEOTIDE SEQUENCE [LARGE SCALE GENOMIC DNA]</scope>
    <source>
        <strain evidence="9 10">DSM 45129</strain>
    </source>
</reference>
<evidence type="ECO:0000256" key="4">
    <source>
        <dbReference type="ARBA" id="ARBA00022989"/>
    </source>
</evidence>
<evidence type="ECO:0000256" key="3">
    <source>
        <dbReference type="ARBA" id="ARBA00022692"/>
    </source>
</evidence>
<feature type="domain" description="Cation efflux protein transmembrane" evidence="8">
    <location>
        <begin position="11"/>
        <end position="217"/>
    </location>
</feature>
<keyword evidence="2" id="KW-0813">Transport</keyword>
<keyword evidence="4 7" id="KW-1133">Transmembrane helix</keyword>
<evidence type="ECO:0000256" key="7">
    <source>
        <dbReference type="SAM" id="Phobius"/>
    </source>
</evidence>
<feature type="region of interest" description="Disordered" evidence="6">
    <location>
        <begin position="295"/>
        <end position="327"/>
    </location>
</feature>
<feature type="transmembrane region" description="Helical" evidence="7">
    <location>
        <begin position="158"/>
        <end position="183"/>
    </location>
</feature>
<dbReference type="Pfam" id="PF01545">
    <property type="entry name" value="Cation_efflux"/>
    <property type="match status" value="1"/>
</dbReference>
<dbReference type="InterPro" id="IPR058533">
    <property type="entry name" value="Cation_efflux_TM"/>
</dbReference>
<evidence type="ECO:0000313" key="9">
    <source>
        <dbReference type="EMBL" id="QYC42419.1"/>
    </source>
</evidence>
<keyword evidence="5 7" id="KW-0472">Membrane</keyword>
<name>A0ABX8U6Q1_9ACTN</name>
<organism evidence="9 10">
    <name type="scientific">Nonomuraea coxensis DSM 45129</name>
    <dbReference type="NCBI Taxonomy" id="1122611"/>
    <lineage>
        <taxon>Bacteria</taxon>
        <taxon>Bacillati</taxon>
        <taxon>Actinomycetota</taxon>
        <taxon>Actinomycetes</taxon>
        <taxon>Streptosporangiales</taxon>
        <taxon>Streptosporangiaceae</taxon>
        <taxon>Nonomuraea</taxon>
    </lineage>
</organism>
<dbReference type="InterPro" id="IPR027469">
    <property type="entry name" value="Cation_efflux_TMD_sf"/>
</dbReference>
<dbReference type="PANTHER" id="PTHR13414:SF9">
    <property type="entry name" value="PROTON-COUPLED ZINC ANTIPORTER SLC30A9, MITOCHONDRIAL"/>
    <property type="match status" value="1"/>
</dbReference>
<dbReference type="SUPFAM" id="SSF160240">
    <property type="entry name" value="Cation efflux protein cytoplasmic domain-like"/>
    <property type="match status" value="1"/>
</dbReference>
<gene>
    <name evidence="9" type="ORF">Nocox_24080</name>
</gene>
<keyword evidence="3 7" id="KW-0812">Transmembrane</keyword>
<comment type="subcellular location">
    <subcellularLocation>
        <location evidence="1">Membrane</location>
        <topology evidence="1">Multi-pass membrane protein</topology>
    </subcellularLocation>
</comment>
<accession>A0ABX8U6Q1</accession>
<dbReference type="NCBIfam" id="TIGR01297">
    <property type="entry name" value="CDF"/>
    <property type="match status" value="1"/>
</dbReference>
<feature type="transmembrane region" description="Helical" evidence="7">
    <location>
        <begin position="189"/>
        <end position="210"/>
    </location>
</feature>
<dbReference type="InterPro" id="IPR002524">
    <property type="entry name" value="Cation_efflux"/>
</dbReference>
<evidence type="ECO:0000256" key="6">
    <source>
        <dbReference type="SAM" id="MobiDB-lite"/>
    </source>
</evidence>
<dbReference type="RefSeq" id="WP_020540226.1">
    <property type="nucleotide sequence ID" value="NZ_CP068985.1"/>
</dbReference>
<evidence type="ECO:0000259" key="8">
    <source>
        <dbReference type="Pfam" id="PF01545"/>
    </source>
</evidence>
<protein>
    <submittedName>
        <fullName evidence="9">Ferrous iron efflux protein F</fullName>
    </submittedName>
</protein>
<dbReference type="InterPro" id="IPR036837">
    <property type="entry name" value="Cation_efflux_CTD_sf"/>
</dbReference>
<proteinExistence type="predicted"/>
<keyword evidence="10" id="KW-1185">Reference proteome</keyword>
<evidence type="ECO:0000256" key="1">
    <source>
        <dbReference type="ARBA" id="ARBA00004141"/>
    </source>
</evidence>
<evidence type="ECO:0000256" key="2">
    <source>
        <dbReference type="ARBA" id="ARBA00022448"/>
    </source>
</evidence>
<feature type="compositionally biased region" description="Basic and acidic residues" evidence="6">
    <location>
        <begin position="303"/>
        <end position="318"/>
    </location>
</feature>
<sequence length="327" mass="35191">MSRGGSHQATLAALAANVGIAVMKVVAFFFTGSSSMLAEGIHSVADSGNQGLLLLGRSRSKRGPTPAHPFGYGRERYFYAFLVSVVLFFGGGLFALYEGYEKISHPHPLESWPWAVGVLVGAIVMEGLSLRTAVRNANELRRNRSWTRYIRDAKAPELPVVLLEDAAALTGLAFALIGVALALVTGDTVWDGVGSVAIGVLLIIVAVTLARETKSMIIGEAASPEIQRRIEDVLGNDEVIAGWTQLRTLHLGPEDLLVAARVTVAGHRESDAVAEALGETERRIRDRVPIASVVYLSPAPAGPKERPQGDEDQVKQPQDDEDQVKRR</sequence>
<dbReference type="PANTHER" id="PTHR13414">
    <property type="entry name" value="HUEL-CATION TRANSPORTER"/>
    <property type="match status" value="1"/>
</dbReference>
<feature type="transmembrane region" description="Helical" evidence="7">
    <location>
        <begin position="112"/>
        <end position="134"/>
    </location>
</feature>
<dbReference type="EMBL" id="CP068985">
    <property type="protein sequence ID" value="QYC42419.1"/>
    <property type="molecule type" value="Genomic_DNA"/>
</dbReference>
<evidence type="ECO:0000313" key="10">
    <source>
        <dbReference type="Proteomes" id="UP000824681"/>
    </source>
</evidence>
<dbReference type="InterPro" id="IPR040177">
    <property type="entry name" value="SLC30A9"/>
</dbReference>
<feature type="transmembrane region" description="Helical" evidence="7">
    <location>
        <begin position="12"/>
        <end position="30"/>
    </location>
</feature>